<keyword evidence="4" id="KW-0808">Transferase</keyword>
<dbReference type="CDD" id="cd00082">
    <property type="entry name" value="HisKA"/>
    <property type="match status" value="1"/>
</dbReference>
<feature type="domain" description="PAC" evidence="10">
    <location>
        <begin position="365"/>
        <end position="419"/>
    </location>
</feature>
<dbReference type="Gene3D" id="3.10.580.10">
    <property type="entry name" value="CBS-domain"/>
    <property type="match status" value="1"/>
</dbReference>
<evidence type="ECO:0000259" key="9">
    <source>
        <dbReference type="PROSITE" id="PS50112"/>
    </source>
</evidence>
<feature type="domain" description="PAS" evidence="9">
    <location>
        <begin position="1130"/>
        <end position="1172"/>
    </location>
</feature>
<dbReference type="NCBIfam" id="TIGR00229">
    <property type="entry name" value="sensory_box"/>
    <property type="match status" value="8"/>
</dbReference>
<feature type="domain" description="PAS" evidence="9">
    <location>
        <begin position="1379"/>
        <end position="1453"/>
    </location>
</feature>
<dbReference type="Pfam" id="PF00512">
    <property type="entry name" value="HisKA"/>
    <property type="match status" value="1"/>
</dbReference>
<feature type="domain" description="PAC" evidence="10">
    <location>
        <begin position="1455"/>
        <end position="1507"/>
    </location>
</feature>
<evidence type="ECO:0000259" key="8">
    <source>
        <dbReference type="PROSITE" id="PS50109"/>
    </source>
</evidence>
<name>A0ABR8CJN7_9NOST</name>
<feature type="domain" description="CBS" evidence="11">
    <location>
        <begin position="80"/>
        <end position="138"/>
    </location>
</feature>
<feature type="domain" description="PAS" evidence="9">
    <location>
        <begin position="588"/>
        <end position="658"/>
    </location>
</feature>
<dbReference type="Pfam" id="PF13426">
    <property type="entry name" value="PAS_9"/>
    <property type="match status" value="2"/>
</dbReference>
<dbReference type="InterPro" id="IPR003594">
    <property type="entry name" value="HATPase_dom"/>
</dbReference>
<dbReference type="PROSITE" id="PS51371">
    <property type="entry name" value="CBS"/>
    <property type="match status" value="2"/>
</dbReference>
<dbReference type="SMART" id="SM00388">
    <property type="entry name" value="HisKA"/>
    <property type="match status" value="1"/>
</dbReference>
<dbReference type="Gene3D" id="3.30.565.10">
    <property type="entry name" value="Histidine kinase-like ATPase, C-terminal domain"/>
    <property type="match status" value="1"/>
</dbReference>
<keyword evidence="6" id="KW-0902">Two-component regulatory system</keyword>
<dbReference type="InterPro" id="IPR000014">
    <property type="entry name" value="PAS"/>
</dbReference>
<dbReference type="Pfam" id="PF02518">
    <property type="entry name" value="HATPase_c"/>
    <property type="match status" value="1"/>
</dbReference>
<feature type="domain" description="PAS" evidence="9">
    <location>
        <begin position="1009"/>
        <end position="1056"/>
    </location>
</feature>
<dbReference type="InterPro" id="IPR003018">
    <property type="entry name" value="GAF"/>
</dbReference>
<dbReference type="SMART" id="SM00091">
    <property type="entry name" value="PAS"/>
    <property type="match status" value="9"/>
</dbReference>
<dbReference type="Gene3D" id="3.30.450.40">
    <property type="match status" value="1"/>
</dbReference>
<feature type="domain" description="PAC" evidence="10">
    <location>
        <begin position="1082"/>
        <end position="1133"/>
    </location>
</feature>
<keyword evidence="3" id="KW-0597">Phosphoprotein</keyword>
<dbReference type="SUPFAM" id="SSF47384">
    <property type="entry name" value="Homodimeric domain of signal transducing histidine kinase"/>
    <property type="match status" value="1"/>
</dbReference>
<dbReference type="Pfam" id="PF13185">
    <property type="entry name" value="GAF_2"/>
    <property type="match status" value="1"/>
</dbReference>
<evidence type="ECO:0000256" key="6">
    <source>
        <dbReference type="ARBA" id="ARBA00023012"/>
    </source>
</evidence>
<accession>A0ABR8CJN7</accession>
<feature type="domain" description="PAC" evidence="10">
    <location>
        <begin position="661"/>
        <end position="714"/>
    </location>
</feature>
<dbReference type="InterPro" id="IPR029016">
    <property type="entry name" value="GAF-like_dom_sf"/>
</dbReference>
<dbReference type="InterPro" id="IPR000700">
    <property type="entry name" value="PAS-assoc_C"/>
</dbReference>
<feature type="domain" description="Histidine kinase" evidence="8">
    <location>
        <begin position="1525"/>
        <end position="1740"/>
    </location>
</feature>
<evidence type="ECO:0000259" key="11">
    <source>
        <dbReference type="PROSITE" id="PS51371"/>
    </source>
</evidence>
<evidence type="ECO:0000313" key="12">
    <source>
        <dbReference type="EMBL" id="MBD2343069.1"/>
    </source>
</evidence>
<dbReference type="EC" id="2.7.13.3" evidence="2"/>
<dbReference type="SUPFAM" id="SSF54631">
    <property type="entry name" value="CBS-domain pair"/>
    <property type="match status" value="1"/>
</dbReference>
<dbReference type="SMART" id="SM00387">
    <property type="entry name" value="HATPase_c"/>
    <property type="match status" value="1"/>
</dbReference>
<evidence type="ECO:0000259" key="10">
    <source>
        <dbReference type="PROSITE" id="PS50113"/>
    </source>
</evidence>
<dbReference type="Gene3D" id="3.30.450.20">
    <property type="entry name" value="PAS domain"/>
    <property type="match status" value="9"/>
</dbReference>
<evidence type="ECO:0000256" key="3">
    <source>
        <dbReference type="ARBA" id="ARBA00022553"/>
    </source>
</evidence>
<dbReference type="SUPFAM" id="SSF55874">
    <property type="entry name" value="ATPase domain of HSP90 chaperone/DNA topoisomerase II/histidine kinase"/>
    <property type="match status" value="1"/>
</dbReference>
<feature type="domain" description="PAS" evidence="9">
    <location>
        <begin position="882"/>
        <end position="952"/>
    </location>
</feature>
<dbReference type="PANTHER" id="PTHR43304">
    <property type="entry name" value="PHYTOCHROME-LIKE PROTEIN CPH1"/>
    <property type="match status" value="1"/>
</dbReference>
<dbReference type="PROSITE" id="PS50112">
    <property type="entry name" value="PAS"/>
    <property type="match status" value="7"/>
</dbReference>
<protein>
    <recommendedName>
        <fullName evidence="2">histidine kinase</fullName>
        <ecNumber evidence="2">2.7.13.3</ecNumber>
    </recommendedName>
</protein>
<dbReference type="Pfam" id="PF08447">
    <property type="entry name" value="PAS_3"/>
    <property type="match status" value="4"/>
</dbReference>
<evidence type="ECO:0000256" key="2">
    <source>
        <dbReference type="ARBA" id="ARBA00012438"/>
    </source>
</evidence>
<feature type="domain" description="PAC" evidence="10">
    <location>
        <begin position="241"/>
        <end position="293"/>
    </location>
</feature>
<dbReference type="SMART" id="SM00065">
    <property type="entry name" value="GAF"/>
    <property type="match status" value="1"/>
</dbReference>
<dbReference type="InterPro" id="IPR004358">
    <property type="entry name" value="Sig_transdc_His_kin-like_C"/>
</dbReference>
<dbReference type="InterPro" id="IPR005467">
    <property type="entry name" value="His_kinase_dom"/>
</dbReference>
<dbReference type="InterPro" id="IPR003661">
    <property type="entry name" value="HisK_dim/P_dom"/>
</dbReference>
<dbReference type="InterPro" id="IPR046342">
    <property type="entry name" value="CBS_dom_sf"/>
</dbReference>
<dbReference type="Proteomes" id="UP000607281">
    <property type="component" value="Unassembled WGS sequence"/>
</dbReference>
<feature type="domain" description="PAC" evidence="10">
    <location>
        <begin position="531"/>
        <end position="587"/>
    </location>
</feature>
<dbReference type="InterPro" id="IPR035965">
    <property type="entry name" value="PAS-like_dom_sf"/>
</dbReference>
<gene>
    <name evidence="12" type="ORF">H6G18_02755</name>
</gene>
<feature type="domain" description="PAC" evidence="10">
    <location>
        <begin position="956"/>
        <end position="1008"/>
    </location>
</feature>
<keyword evidence="5" id="KW-0418">Kinase</keyword>
<dbReference type="PRINTS" id="PR00344">
    <property type="entry name" value="BCTRLSENSOR"/>
</dbReference>
<dbReference type="InterPro" id="IPR001610">
    <property type="entry name" value="PAC"/>
</dbReference>
<dbReference type="Gene3D" id="1.10.287.130">
    <property type="match status" value="1"/>
</dbReference>
<dbReference type="InterPro" id="IPR052162">
    <property type="entry name" value="Sensor_kinase/Photoreceptor"/>
</dbReference>
<evidence type="ECO:0000256" key="1">
    <source>
        <dbReference type="ARBA" id="ARBA00000085"/>
    </source>
</evidence>
<dbReference type="SUPFAM" id="SSF55781">
    <property type="entry name" value="GAF domain-like"/>
    <property type="match status" value="1"/>
</dbReference>
<dbReference type="SMART" id="SM00086">
    <property type="entry name" value="PAC"/>
    <property type="match status" value="9"/>
</dbReference>
<keyword evidence="13" id="KW-1185">Reference proteome</keyword>
<dbReference type="RefSeq" id="WP_190405551.1">
    <property type="nucleotide sequence ID" value="NZ_JACJRF010000003.1"/>
</dbReference>
<feature type="domain" description="PAC" evidence="10">
    <location>
        <begin position="1326"/>
        <end position="1378"/>
    </location>
</feature>
<comment type="catalytic activity">
    <reaction evidence="1">
        <text>ATP + protein L-histidine = ADP + protein N-phospho-L-histidine.</text>
        <dbReference type="EC" id="2.7.13.3"/>
    </reaction>
</comment>
<sequence length="1742" mass="198141">MQSLPHLLWPQCLESMIDFSPLTVEPEKPLSDVVSQMAKQDAGIVVIVNSQLLGWLSERDVVKLVALGVDFQTTKISEVMNTSVIAFKLSQFEDITAIISMLRKHPSSCLLVIDEKEQLMGTVTSESVYQALQPATDLNHQEELQIPQEHLRLLESTLVNANDTILTSEKSLSHIADDASILIWMSGTDASCNFFNKLWLEFTGNSLEQEIGKGWAECVHPEDLQSFLDNYLSAFHARQCFSMEYRLRGVDGQYCWLLNIGVPKFTSNGNFAGYISFCIDITEHKHSFAAIEEMTNRLKLALESTDTIYWERNLSNDQLFFLNAVDGLGVARELTHSEVLTFFHPDDVEKVEMAAQEAIANCSCLEVEHRLPIPGQPFEYKWLLSRGTVITDTTGNPTRMIGVSMDITERVQAQVALQQANQELEMRVAERTLALEEANKQLLLEIGDRQIAQEQLRQSQQMLQLVMDTIPQCIFWKDRNSVFLGCNRHFAKMLGLEHPENIIGKTDYDFLTNHQDADLYRECDARVIETNIPEYHIIEPLHKADGQKVWLETNKVPLHDVEGNVVGILGTFEEITERKQAQEALEKSEERFRFLAESIPQQVWIAQPDGYIEYVNQRTLEYFDCTPEAILGWQWHQWIHEDDRHRCLEAWSHCVATGEPLDIEFRWFRAMDQTYRWHLGRALALCDDAGNIINWFGTNTDIDDRKRTEEVLAEKVKLANFRAEVDTILTQSYTLQDLMRGCTDAVVQHLNAAFARIWILNKAENLLELQVSSGMYTHIDGPHRCVPVGQFKIGLIAQQGTPHFTNSVTTDPHISHPEWATQEGMIAFAGYPLIVEGEILGVLAMFSRQALSESTFQSLGIAAHEIAIGIKRQQTEEALRHSEERFRNLVEASSDWVWEVDENAIYTYVSPKVREILGYEPQEILGRTPFEIMPPAEAERVMNIFTPIIEAQQPFKCLENTNVHKDGRLVVLETSGMPVFNTVGKFCGYRGMDRDITTRKQVETNLYQTQQQLQAILDNSPAMIYVMDIQGRFMLVNRRYEELFNTDQAEIIGKSLYDTWPHDIANGFAVNNRRVIADGIAIEVEEVVPQEDSLHTYFSIKFPLKDHHGTIYGICGISTDITERKLAEDSLLRFHKAMESTSDAIIFSDIFDIPIYTNPAFQELYGHTLEELQVFGGVGTIFHEPQERQNILTSVMKGESWRGEVTMRSRSGRPLQIYLRSDAIKDSNGKITGIVCIHTDITQRKQVEEGLKLRDRAIDASSNGIIIADASTPSGPIIYVNPAFERMTGYSSDEVIGQNFRLFQSADIDQPGLRKLSAAMQAGKACTVVLRNYRKNGSLLWNELNISPVYDNGGQLTHYISIQTDITERKQAETALLVSQQRLQYLLTSSPGVIYTCKTFGNFDTIFISDNITTMTGYEAHEFTENSGFWSSHIHPEDASFVLNKLSHVLEQGSYKLEYRFLHKDGTYHWLYDQGLVVQDDTANPVEIVGYLIDITDRKQLEEYLKVALEKEKELSELKSRFVSMTSHEFRTPLSTILSSSELLEHYRHKWTEEKQLTHLHRIQVAVKRMTEMLDDILIIGKAEAGKLELVTTSFDVVTYCRNLIEEIQLNLSNQQVYFTSEHESMPCCMDEKLLGHILTNLISNAIKYSPSKSDVRVVFYCRDGRAVFEIHDWGIGISPEDITHLFESFYRAKNVGNILGTGLGLAIVKKCVDIHQGEISVSSKIGIGTVFTVNLPLNHQI</sequence>
<dbReference type="Pfam" id="PF00571">
    <property type="entry name" value="CBS"/>
    <property type="match status" value="2"/>
</dbReference>
<proteinExistence type="predicted"/>
<dbReference type="InterPro" id="IPR000644">
    <property type="entry name" value="CBS_dom"/>
</dbReference>
<dbReference type="EMBL" id="JACJRF010000003">
    <property type="protein sequence ID" value="MBD2343069.1"/>
    <property type="molecule type" value="Genomic_DNA"/>
</dbReference>
<dbReference type="PROSITE" id="PS50113">
    <property type="entry name" value="PAC"/>
    <property type="match status" value="9"/>
</dbReference>
<dbReference type="InterPro" id="IPR013656">
    <property type="entry name" value="PAS_4"/>
</dbReference>
<evidence type="ECO:0000256" key="4">
    <source>
        <dbReference type="ARBA" id="ARBA00022679"/>
    </source>
</evidence>
<organism evidence="12 13">
    <name type="scientific">Anabaena subtropica FACHB-260</name>
    <dbReference type="NCBI Taxonomy" id="2692884"/>
    <lineage>
        <taxon>Bacteria</taxon>
        <taxon>Bacillati</taxon>
        <taxon>Cyanobacteriota</taxon>
        <taxon>Cyanophyceae</taxon>
        <taxon>Nostocales</taxon>
        <taxon>Nostocaceae</taxon>
        <taxon>Anabaena</taxon>
    </lineage>
</organism>
<dbReference type="SUPFAM" id="SSF55785">
    <property type="entry name" value="PYP-like sensor domain (PAS domain)"/>
    <property type="match status" value="9"/>
</dbReference>
<feature type="domain" description="PAS" evidence="9">
    <location>
        <begin position="1256"/>
        <end position="1323"/>
    </location>
</feature>
<dbReference type="PROSITE" id="PS50109">
    <property type="entry name" value="HIS_KIN"/>
    <property type="match status" value="1"/>
</dbReference>
<dbReference type="Pfam" id="PF08448">
    <property type="entry name" value="PAS_4"/>
    <property type="match status" value="3"/>
</dbReference>
<evidence type="ECO:0000256" key="7">
    <source>
        <dbReference type="PROSITE-ProRule" id="PRU00703"/>
    </source>
</evidence>
<dbReference type="PANTHER" id="PTHR43304:SF1">
    <property type="entry name" value="PAC DOMAIN-CONTAINING PROTEIN"/>
    <property type="match status" value="1"/>
</dbReference>
<dbReference type="CDD" id="cd00075">
    <property type="entry name" value="HATPase"/>
    <property type="match status" value="1"/>
</dbReference>
<reference evidence="12 13" key="1">
    <citation type="journal article" date="2020" name="ISME J.">
        <title>Comparative genomics reveals insights into cyanobacterial evolution and habitat adaptation.</title>
        <authorList>
            <person name="Chen M.Y."/>
            <person name="Teng W.K."/>
            <person name="Zhao L."/>
            <person name="Hu C.X."/>
            <person name="Zhou Y.K."/>
            <person name="Han B.P."/>
            <person name="Song L.R."/>
            <person name="Shu W.S."/>
        </authorList>
    </citation>
    <scope>NUCLEOTIDE SEQUENCE [LARGE SCALE GENOMIC DNA]</scope>
    <source>
        <strain evidence="12 13">FACHB-260</strain>
    </source>
</reference>
<dbReference type="InterPro" id="IPR036890">
    <property type="entry name" value="HATPase_C_sf"/>
</dbReference>
<dbReference type="InterPro" id="IPR013655">
    <property type="entry name" value="PAS_fold_3"/>
</dbReference>
<comment type="caution">
    <text evidence="12">The sequence shown here is derived from an EMBL/GenBank/DDBJ whole genome shotgun (WGS) entry which is preliminary data.</text>
</comment>
<dbReference type="CDD" id="cd00130">
    <property type="entry name" value="PAS"/>
    <property type="match status" value="9"/>
</dbReference>
<evidence type="ECO:0000256" key="5">
    <source>
        <dbReference type="ARBA" id="ARBA00022777"/>
    </source>
</evidence>
<feature type="domain" description="PAS" evidence="9">
    <location>
        <begin position="168"/>
        <end position="238"/>
    </location>
</feature>
<dbReference type="InterPro" id="IPR036097">
    <property type="entry name" value="HisK_dim/P_sf"/>
</dbReference>
<feature type="domain" description="PAC" evidence="10">
    <location>
        <begin position="1201"/>
        <end position="1253"/>
    </location>
</feature>
<dbReference type="SMART" id="SM00116">
    <property type="entry name" value="CBS"/>
    <property type="match status" value="2"/>
</dbReference>
<feature type="domain" description="CBS" evidence="11">
    <location>
        <begin position="16"/>
        <end position="71"/>
    </location>
</feature>
<evidence type="ECO:0000313" key="13">
    <source>
        <dbReference type="Proteomes" id="UP000607281"/>
    </source>
</evidence>
<keyword evidence="7" id="KW-0129">CBS domain</keyword>